<gene>
    <name evidence="1" type="ORF">CCHR01_18328</name>
</gene>
<organism evidence="1 2">
    <name type="scientific">Colletotrichum chrysophilum</name>
    <dbReference type="NCBI Taxonomy" id="1836956"/>
    <lineage>
        <taxon>Eukaryota</taxon>
        <taxon>Fungi</taxon>
        <taxon>Dikarya</taxon>
        <taxon>Ascomycota</taxon>
        <taxon>Pezizomycotina</taxon>
        <taxon>Sordariomycetes</taxon>
        <taxon>Hypocreomycetidae</taxon>
        <taxon>Glomerellales</taxon>
        <taxon>Glomerellaceae</taxon>
        <taxon>Colletotrichum</taxon>
        <taxon>Colletotrichum gloeosporioides species complex</taxon>
    </lineage>
</organism>
<accession>A0AAD9A4R8</accession>
<dbReference type="Proteomes" id="UP001243330">
    <property type="component" value="Unassembled WGS sequence"/>
</dbReference>
<protein>
    <submittedName>
        <fullName evidence="1">Uncharacterized protein</fullName>
    </submittedName>
</protein>
<proteinExistence type="predicted"/>
<evidence type="ECO:0000313" key="1">
    <source>
        <dbReference type="EMBL" id="KAK1839044.1"/>
    </source>
</evidence>
<comment type="caution">
    <text evidence="1">The sequence shown here is derived from an EMBL/GenBank/DDBJ whole genome shotgun (WGS) entry which is preliminary data.</text>
</comment>
<name>A0AAD9A4R8_9PEZI</name>
<dbReference type="EMBL" id="JAQOWY010000727">
    <property type="protein sequence ID" value="KAK1839044.1"/>
    <property type="molecule type" value="Genomic_DNA"/>
</dbReference>
<keyword evidence="2" id="KW-1185">Reference proteome</keyword>
<sequence length="47" mass="5375">MSLNHLTLMPTVACYDLRGAHQSSRLSFMLDCRGARLLEDRVNVRRA</sequence>
<reference evidence="1" key="1">
    <citation type="submission" date="2023-01" db="EMBL/GenBank/DDBJ databases">
        <title>Colletotrichum chrysophilum M932 genome sequence.</title>
        <authorList>
            <person name="Baroncelli R."/>
        </authorList>
    </citation>
    <scope>NUCLEOTIDE SEQUENCE</scope>
    <source>
        <strain evidence="1">M932</strain>
    </source>
</reference>
<dbReference type="AlphaFoldDB" id="A0AAD9A4R8"/>
<evidence type="ECO:0000313" key="2">
    <source>
        <dbReference type="Proteomes" id="UP001243330"/>
    </source>
</evidence>